<protein>
    <recommendedName>
        <fullName evidence="3">DUF4428 domain-containing protein</fullName>
    </recommendedName>
</protein>
<proteinExistence type="predicted"/>
<evidence type="ECO:0008006" key="3">
    <source>
        <dbReference type="Google" id="ProtNLM"/>
    </source>
</evidence>
<dbReference type="Proteomes" id="UP000177010">
    <property type="component" value="Unassembled WGS sequence"/>
</dbReference>
<comment type="caution">
    <text evidence="1">The sequence shown here is derived from an EMBL/GenBank/DDBJ whole genome shotgun (WGS) entry which is preliminary data.</text>
</comment>
<evidence type="ECO:0000313" key="1">
    <source>
        <dbReference type="EMBL" id="OFA10800.1"/>
    </source>
</evidence>
<gene>
    <name evidence="1" type="ORF">LASUN_13500</name>
</gene>
<reference evidence="1 2" key="1">
    <citation type="submission" date="2016-09" db="EMBL/GenBank/DDBJ databases">
        <title>Genome Sequence of Lactobacillus sunkii Strain CG01.</title>
        <authorList>
            <person name="Poehlein A."/>
            <person name="Gabris C."/>
            <person name="Bengelsdorf F.R."/>
            <person name="Duerre P."/>
            <person name="Daniel R."/>
        </authorList>
    </citation>
    <scope>NUCLEOTIDE SEQUENCE [LARGE SCALE GENOMIC DNA]</scope>
    <source>
        <strain evidence="1 2">CG_D</strain>
    </source>
</reference>
<evidence type="ECO:0000313" key="2">
    <source>
        <dbReference type="Proteomes" id="UP000177010"/>
    </source>
</evidence>
<organism evidence="1 2">
    <name type="scientific">Lentilactobacillus sunkii</name>
    <dbReference type="NCBI Taxonomy" id="481719"/>
    <lineage>
        <taxon>Bacteria</taxon>
        <taxon>Bacillati</taxon>
        <taxon>Bacillota</taxon>
        <taxon>Bacilli</taxon>
        <taxon>Lactobacillales</taxon>
        <taxon>Lactobacillaceae</taxon>
        <taxon>Lentilactobacillus</taxon>
    </lineage>
</organism>
<accession>A0A1E7XCE7</accession>
<dbReference type="STRING" id="481719.LASUN_13500"/>
<sequence length="187" mass="21077">MAICPIDGSKIGVFSNWILKDGEICNKCGEKIGLVHGDEKADGLANSITIADAKKFYEDGTKVTSDFVKKRRESDIQAAQEADKQRTEDMQDHYTYGGSFSSFMDQHGLTGADPNAAEQIKRINNEMNGMRWYRGPINFAQFNGPEQAKIANLTTQTEQNWLLINQNEEIKKQNEKIIELLSELNKK</sequence>
<dbReference type="EMBL" id="MIQE01000012">
    <property type="protein sequence ID" value="OFA10800.1"/>
    <property type="molecule type" value="Genomic_DNA"/>
</dbReference>
<dbReference type="RefSeq" id="WP_070367869.1">
    <property type="nucleotide sequence ID" value="NZ_JAZHVW010000002.1"/>
</dbReference>
<dbReference type="AlphaFoldDB" id="A0A1E7XCE7"/>
<name>A0A1E7XCE7_9LACO</name>